<reference evidence="5 6" key="1">
    <citation type="journal article" date="2007" name="PLoS Biol.">
        <title>Evolution of symbiotic bacteria in the distal human intestine.</title>
        <authorList>
            <person name="Xu J."/>
            <person name="Mahowald M.A."/>
            <person name="Ley R.E."/>
            <person name="Lozupone C.A."/>
            <person name="Hamady M."/>
            <person name="Martens E.C."/>
            <person name="Henrissat B."/>
            <person name="Coutinho P.M."/>
            <person name="Minx P."/>
            <person name="Latreille P."/>
            <person name="Cordum H."/>
            <person name="Van Brunt A."/>
            <person name="Kim K."/>
            <person name="Fulton R.S."/>
            <person name="Fulton L.A."/>
            <person name="Clifton S.W."/>
            <person name="Wilson R.K."/>
            <person name="Knight R.D."/>
            <person name="Gordon J.I."/>
        </authorList>
    </citation>
    <scope>NUCLEOTIDE SEQUENCE [LARGE SCALE GENOMIC DNA]</scope>
    <source>
        <strain evidence="6">ATCC 8503 / DSM 20701 / CIP 104284 / JCM 5825 / NCTC 11152</strain>
    </source>
</reference>
<dbReference type="RefSeq" id="WP_011966058.1">
    <property type="nucleotide sequence ID" value="NC_009615.1"/>
</dbReference>
<proteinExistence type="predicted"/>
<gene>
    <name evidence="5" type="ordered locus">BDI_0560</name>
</gene>
<dbReference type="Pfam" id="PF01522">
    <property type="entry name" value="Polysacc_deac_1"/>
    <property type="match status" value="1"/>
</dbReference>
<dbReference type="CDD" id="cd10918">
    <property type="entry name" value="CE4_NodB_like_5s_6s"/>
    <property type="match status" value="1"/>
</dbReference>
<keyword evidence="3" id="KW-0472">Membrane</keyword>
<evidence type="ECO:0000259" key="4">
    <source>
        <dbReference type="Pfam" id="PF01522"/>
    </source>
</evidence>
<dbReference type="KEGG" id="pdi:BDI_0560"/>
<dbReference type="BioCyc" id="PDIS435591:G1G5A-577-MONOMER"/>
<dbReference type="AlphaFoldDB" id="A6L9H2"/>
<keyword evidence="3" id="KW-0812">Transmembrane</keyword>
<dbReference type="PaxDb" id="435591-BDI_0560"/>
<keyword evidence="6" id="KW-1185">Reference proteome</keyword>
<dbReference type="Gene3D" id="3.20.20.370">
    <property type="entry name" value="Glycoside hydrolase/deacetylase"/>
    <property type="match status" value="1"/>
</dbReference>
<evidence type="ECO:0000256" key="3">
    <source>
        <dbReference type="SAM" id="Phobius"/>
    </source>
</evidence>
<protein>
    <recommendedName>
        <fullName evidence="4">NodB homology domain-containing protein</fullName>
    </recommendedName>
</protein>
<evidence type="ECO:0000256" key="1">
    <source>
        <dbReference type="ARBA" id="ARBA00004613"/>
    </source>
</evidence>
<dbReference type="GO" id="GO:0005975">
    <property type="term" value="P:carbohydrate metabolic process"/>
    <property type="evidence" value="ECO:0007669"/>
    <property type="project" value="InterPro"/>
</dbReference>
<dbReference type="EMBL" id="CP000140">
    <property type="protein sequence ID" value="ABR42336.1"/>
    <property type="molecule type" value="Genomic_DNA"/>
</dbReference>
<evidence type="ECO:0000313" key="5">
    <source>
        <dbReference type="EMBL" id="ABR42336.1"/>
    </source>
</evidence>
<comment type="subcellular location">
    <subcellularLocation>
        <location evidence="1">Secreted</location>
    </subcellularLocation>
</comment>
<dbReference type="PATRIC" id="fig|435591.13.peg.546"/>
<name>A6L9H2_PARD8</name>
<dbReference type="InterPro" id="IPR051398">
    <property type="entry name" value="Polysacch_Deacetylase"/>
</dbReference>
<sequence length="326" mass="38219">MLNRKLRPFIYGLCYYLGILSFFYRINRKKQRILVFHHIIPDEYMNNSFEQAIVCTSRSRFDWMMSIVNKRFEVTTELGRSGSVIITFDDGYRAALIADEVLAKRTNNAYFFMPISNVGSSMPLWIDRIMAWFAYVPEGEYMIANRKVRIGDSLSRQLAFSSLIDTLYEKYDKDSIIEMLGVTYPYEALPIDPAYFDLRFKGLTEEELLMLKRKGHKIGGHSVCHDILSMLNERELRLDFEACSERVGHLYNTDLFAYPYGHKRDVTPRVIKECAQSAFAFAVMNEYNAEASEYSLSRMNISHYYSRFEIEASLSGFTQWLKKWLR</sequence>
<accession>A6L9H2</accession>
<dbReference type="GO" id="GO:0005576">
    <property type="term" value="C:extracellular region"/>
    <property type="evidence" value="ECO:0007669"/>
    <property type="project" value="UniProtKB-SubCell"/>
</dbReference>
<dbReference type="InterPro" id="IPR011330">
    <property type="entry name" value="Glyco_hydro/deAcase_b/a-brl"/>
</dbReference>
<dbReference type="Proteomes" id="UP000000566">
    <property type="component" value="Chromosome"/>
</dbReference>
<dbReference type="PANTHER" id="PTHR34216:SF3">
    <property type="entry name" value="POLY-BETA-1,6-N-ACETYL-D-GLUCOSAMINE N-DEACETYLASE"/>
    <property type="match status" value="1"/>
</dbReference>
<feature type="domain" description="NodB homology" evidence="4">
    <location>
        <begin position="82"/>
        <end position="274"/>
    </location>
</feature>
<dbReference type="HOGENOM" id="CLU_852173_0_0_10"/>
<feature type="transmembrane region" description="Helical" evidence="3">
    <location>
        <begin position="6"/>
        <end position="24"/>
    </location>
</feature>
<dbReference type="STRING" id="435591.BDI_0560"/>
<dbReference type="eggNOG" id="COG0726">
    <property type="taxonomic scope" value="Bacteria"/>
</dbReference>
<keyword evidence="3" id="KW-1133">Transmembrane helix</keyword>
<dbReference type="GO" id="GO:0016810">
    <property type="term" value="F:hydrolase activity, acting on carbon-nitrogen (but not peptide) bonds"/>
    <property type="evidence" value="ECO:0007669"/>
    <property type="project" value="InterPro"/>
</dbReference>
<dbReference type="SUPFAM" id="SSF88713">
    <property type="entry name" value="Glycoside hydrolase/deacetylase"/>
    <property type="match status" value="1"/>
</dbReference>
<organism evidence="5 6">
    <name type="scientific">Parabacteroides distasonis (strain ATCC 8503 / DSM 20701 / CIP 104284 / JCM 5825 / NCTC 11152)</name>
    <dbReference type="NCBI Taxonomy" id="435591"/>
    <lineage>
        <taxon>Bacteria</taxon>
        <taxon>Pseudomonadati</taxon>
        <taxon>Bacteroidota</taxon>
        <taxon>Bacteroidia</taxon>
        <taxon>Bacteroidales</taxon>
        <taxon>Tannerellaceae</taxon>
        <taxon>Parabacteroides</taxon>
    </lineage>
</organism>
<keyword evidence="2" id="KW-0732">Signal</keyword>
<evidence type="ECO:0000313" key="6">
    <source>
        <dbReference type="Proteomes" id="UP000000566"/>
    </source>
</evidence>
<evidence type="ECO:0000256" key="2">
    <source>
        <dbReference type="ARBA" id="ARBA00022729"/>
    </source>
</evidence>
<dbReference type="InterPro" id="IPR002509">
    <property type="entry name" value="NODB_dom"/>
</dbReference>
<dbReference type="PANTHER" id="PTHR34216">
    <property type="match status" value="1"/>
</dbReference>